<dbReference type="PROSITE" id="PS00723">
    <property type="entry name" value="POLYPRENYL_SYNTHASE_1"/>
    <property type="match status" value="1"/>
</dbReference>
<dbReference type="GO" id="GO:0008299">
    <property type="term" value="P:isoprenoid biosynthetic process"/>
    <property type="evidence" value="ECO:0007669"/>
    <property type="project" value="InterPro"/>
</dbReference>
<accession>A0A9W9G0K9</accession>
<sequence>MAPRDYISSTPSKGVRPMLILALNDWIKAPQTSVKHIKNLIRLLHDASLLIDDVQDNSTMRRGKPAAHVIFGAPQALNTGLFMFSQAVRECQKLKHPRATNILIENLECLYLGQSWDLYWKHNLTFPSEDDYFTMVDNKTGGMFRMLVQLLQVEGSFESSAVSAPDLERLILLLGRFFQVRDDYMNLSSADYAEQKGFCEDLDEGKISYLIVRLLAHAPEYKSHITGIFRQLPLGLGQASGLPYDSKRYILDILQSTGTFAATLQYLKDLQAAIEIEISRLEGDLGEQNPMIRLIIANLSVKELVK</sequence>
<evidence type="ECO:0000313" key="10">
    <source>
        <dbReference type="EMBL" id="KAJ5109931.1"/>
    </source>
</evidence>
<dbReference type="Gene3D" id="1.10.600.10">
    <property type="entry name" value="Farnesyl Diphosphate Synthase"/>
    <property type="match status" value="1"/>
</dbReference>
<dbReference type="InterPro" id="IPR033749">
    <property type="entry name" value="Polyprenyl_synt_CS"/>
</dbReference>
<dbReference type="Proteomes" id="UP001149074">
    <property type="component" value="Unassembled WGS sequence"/>
</dbReference>
<keyword evidence="11" id="KW-1185">Reference proteome</keyword>
<comment type="similarity">
    <text evidence="8">In the N-terminal section; belongs to the terpene synthase family.</text>
</comment>
<dbReference type="PROSITE" id="PS00444">
    <property type="entry name" value="POLYPRENYL_SYNTHASE_2"/>
    <property type="match status" value="1"/>
</dbReference>
<dbReference type="GO" id="GO:0043386">
    <property type="term" value="P:mycotoxin biosynthetic process"/>
    <property type="evidence" value="ECO:0007669"/>
    <property type="project" value="UniProtKB-ARBA"/>
</dbReference>
<evidence type="ECO:0000256" key="5">
    <source>
        <dbReference type="ARBA" id="ARBA00023239"/>
    </source>
</evidence>
<dbReference type="GO" id="GO:0046872">
    <property type="term" value="F:metal ion binding"/>
    <property type="evidence" value="ECO:0007669"/>
    <property type="project" value="UniProtKB-KW"/>
</dbReference>
<protein>
    <submittedName>
        <fullName evidence="10">Geranylgeranyl pyrophosphate synthase</fullName>
    </submittedName>
</protein>
<dbReference type="SUPFAM" id="SSF48576">
    <property type="entry name" value="Terpenoid synthases"/>
    <property type="match status" value="1"/>
</dbReference>
<dbReference type="PANTHER" id="PTHR12001">
    <property type="entry name" value="GERANYLGERANYL PYROPHOSPHATE SYNTHASE"/>
    <property type="match status" value="1"/>
</dbReference>
<comment type="caution">
    <text evidence="10">The sequence shown here is derived from an EMBL/GenBank/DDBJ whole genome shotgun (WGS) entry which is preliminary data.</text>
</comment>
<evidence type="ECO:0000256" key="9">
    <source>
        <dbReference type="RuleBase" id="RU004466"/>
    </source>
</evidence>
<keyword evidence="6" id="KW-0511">Multifunctional enzyme</keyword>
<evidence type="ECO:0000256" key="8">
    <source>
        <dbReference type="ARBA" id="ARBA00038372"/>
    </source>
</evidence>
<dbReference type="PANTHER" id="PTHR12001:SF72">
    <property type="entry name" value="THIJ_PFPI FAMILY PROTEIN (AFU_ORTHOLOGUE AFUA_3G01210)-RELATED"/>
    <property type="match status" value="1"/>
</dbReference>
<comment type="similarity">
    <text evidence="9">Belongs to the FPP/GGPP synthase family.</text>
</comment>
<dbReference type="GO" id="GO:0016829">
    <property type="term" value="F:lyase activity"/>
    <property type="evidence" value="ECO:0007669"/>
    <property type="project" value="UniProtKB-KW"/>
</dbReference>
<dbReference type="GO" id="GO:0004659">
    <property type="term" value="F:prenyltransferase activity"/>
    <property type="evidence" value="ECO:0007669"/>
    <property type="project" value="InterPro"/>
</dbReference>
<organism evidence="10 11">
    <name type="scientific">Penicillium argentinense</name>
    <dbReference type="NCBI Taxonomy" id="1131581"/>
    <lineage>
        <taxon>Eukaryota</taxon>
        <taxon>Fungi</taxon>
        <taxon>Dikarya</taxon>
        <taxon>Ascomycota</taxon>
        <taxon>Pezizomycotina</taxon>
        <taxon>Eurotiomycetes</taxon>
        <taxon>Eurotiomycetidae</taxon>
        <taxon>Eurotiales</taxon>
        <taxon>Aspergillaceae</taxon>
        <taxon>Penicillium</taxon>
    </lineage>
</organism>
<name>A0A9W9G0K9_9EURO</name>
<evidence type="ECO:0000256" key="7">
    <source>
        <dbReference type="ARBA" id="ARBA00038363"/>
    </source>
</evidence>
<reference evidence="10" key="1">
    <citation type="submission" date="2022-11" db="EMBL/GenBank/DDBJ databases">
        <authorList>
            <person name="Petersen C."/>
        </authorList>
    </citation>
    <scope>NUCLEOTIDE SEQUENCE</scope>
    <source>
        <strain evidence="10">IBT 30761</strain>
    </source>
</reference>
<comment type="similarity">
    <text evidence="7">In the C-terminal section; belongs to the FPP/GGPP synthase family.</text>
</comment>
<keyword evidence="3" id="KW-0479">Metal-binding</keyword>
<evidence type="ECO:0000256" key="1">
    <source>
        <dbReference type="ARBA" id="ARBA00004721"/>
    </source>
</evidence>
<evidence type="ECO:0000256" key="3">
    <source>
        <dbReference type="ARBA" id="ARBA00022723"/>
    </source>
</evidence>
<dbReference type="AlphaFoldDB" id="A0A9W9G0K9"/>
<dbReference type="OrthoDB" id="6921389at2759"/>
<dbReference type="InterPro" id="IPR008949">
    <property type="entry name" value="Isoprenoid_synthase_dom_sf"/>
</dbReference>
<keyword evidence="4" id="KW-0460">Magnesium</keyword>
<evidence type="ECO:0000313" key="11">
    <source>
        <dbReference type="Proteomes" id="UP001149074"/>
    </source>
</evidence>
<reference evidence="10" key="2">
    <citation type="journal article" date="2023" name="IMA Fungus">
        <title>Comparative genomic study of the Penicillium genus elucidates a diverse pangenome and 15 lateral gene transfer events.</title>
        <authorList>
            <person name="Petersen C."/>
            <person name="Sorensen T."/>
            <person name="Nielsen M.R."/>
            <person name="Sondergaard T.E."/>
            <person name="Sorensen J.L."/>
            <person name="Fitzpatrick D.A."/>
            <person name="Frisvad J.C."/>
            <person name="Nielsen K.L."/>
        </authorList>
    </citation>
    <scope>NUCLEOTIDE SEQUENCE</scope>
    <source>
        <strain evidence="10">IBT 30761</strain>
    </source>
</reference>
<dbReference type="InterPro" id="IPR000092">
    <property type="entry name" value="Polyprenyl_synt"/>
</dbReference>
<dbReference type="GO" id="GO:0046165">
    <property type="term" value="P:alcohol biosynthetic process"/>
    <property type="evidence" value="ECO:0007669"/>
    <property type="project" value="UniProtKB-ARBA"/>
</dbReference>
<keyword evidence="5" id="KW-0456">Lyase</keyword>
<dbReference type="Pfam" id="PF00348">
    <property type="entry name" value="polyprenyl_synt"/>
    <property type="match status" value="1"/>
</dbReference>
<comment type="pathway">
    <text evidence="1">Secondary metabolite biosynthesis; terpenoid biosynthesis.</text>
</comment>
<dbReference type="RefSeq" id="XP_056478042.1">
    <property type="nucleotide sequence ID" value="XM_056615070.1"/>
</dbReference>
<dbReference type="SFLD" id="SFLDS00005">
    <property type="entry name" value="Isoprenoid_Synthase_Type_I"/>
    <property type="match status" value="1"/>
</dbReference>
<evidence type="ECO:0000256" key="6">
    <source>
        <dbReference type="ARBA" id="ARBA00023268"/>
    </source>
</evidence>
<dbReference type="GeneID" id="81354049"/>
<evidence type="ECO:0000256" key="2">
    <source>
        <dbReference type="ARBA" id="ARBA00022679"/>
    </source>
</evidence>
<dbReference type="EMBL" id="JAPQKI010000003">
    <property type="protein sequence ID" value="KAJ5109931.1"/>
    <property type="molecule type" value="Genomic_DNA"/>
</dbReference>
<proteinExistence type="inferred from homology"/>
<gene>
    <name evidence="10" type="ORF">N7532_002576</name>
</gene>
<keyword evidence="2 9" id="KW-0808">Transferase</keyword>
<evidence type="ECO:0000256" key="4">
    <source>
        <dbReference type="ARBA" id="ARBA00022842"/>
    </source>
</evidence>